<organism evidence="10 11">
    <name type="scientific">Enterovirga aerilata</name>
    <dbReference type="NCBI Taxonomy" id="2730920"/>
    <lineage>
        <taxon>Bacteria</taxon>
        <taxon>Pseudomonadati</taxon>
        <taxon>Pseudomonadota</taxon>
        <taxon>Alphaproteobacteria</taxon>
        <taxon>Hyphomicrobiales</taxon>
        <taxon>Methylobacteriaceae</taxon>
        <taxon>Enterovirga</taxon>
    </lineage>
</organism>
<dbReference type="InterPro" id="IPR011701">
    <property type="entry name" value="MFS"/>
</dbReference>
<name>A0A849I3I1_9HYPH</name>
<dbReference type="InterPro" id="IPR036259">
    <property type="entry name" value="MFS_trans_sf"/>
</dbReference>
<dbReference type="InterPro" id="IPR004812">
    <property type="entry name" value="Efflux_drug-R_Bcr/CmlA"/>
</dbReference>
<evidence type="ECO:0000256" key="5">
    <source>
        <dbReference type="ARBA" id="ARBA00022692"/>
    </source>
</evidence>
<keyword evidence="6 8" id="KW-1133">Transmembrane helix</keyword>
<dbReference type="RefSeq" id="WP_171217444.1">
    <property type="nucleotide sequence ID" value="NZ_JABEPP010000002.1"/>
</dbReference>
<feature type="transmembrane region" description="Helical" evidence="8">
    <location>
        <begin position="257"/>
        <end position="279"/>
    </location>
</feature>
<evidence type="ECO:0000256" key="8">
    <source>
        <dbReference type="RuleBase" id="RU365088"/>
    </source>
</evidence>
<feature type="transmembrane region" description="Helical" evidence="8">
    <location>
        <begin position="291"/>
        <end position="313"/>
    </location>
</feature>
<protein>
    <recommendedName>
        <fullName evidence="8">Bcr/CflA family efflux transporter</fullName>
    </recommendedName>
</protein>
<dbReference type="GO" id="GO:1990961">
    <property type="term" value="P:xenobiotic detoxification by transmembrane export across the plasma membrane"/>
    <property type="evidence" value="ECO:0007669"/>
    <property type="project" value="InterPro"/>
</dbReference>
<dbReference type="PANTHER" id="PTHR23502">
    <property type="entry name" value="MAJOR FACILITATOR SUPERFAMILY"/>
    <property type="match status" value="1"/>
</dbReference>
<dbReference type="PANTHER" id="PTHR23502:SF132">
    <property type="entry name" value="POLYAMINE TRANSPORTER 2-RELATED"/>
    <property type="match status" value="1"/>
</dbReference>
<proteinExistence type="inferred from homology"/>
<dbReference type="Gene3D" id="1.20.1720.10">
    <property type="entry name" value="Multidrug resistance protein D"/>
    <property type="match status" value="1"/>
</dbReference>
<keyword evidence="7 8" id="KW-0472">Membrane</keyword>
<feature type="transmembrane region" description="Helical" evidence="8">
    <location>
        <begin position="381"/>
        <end position="402"/>
    </location>
</feature>
<reference evidence="10 11" key="1">
    <citation type="submission" date="2020-04" db="EMBL/GenBank/DDBJ databases">
        <title>Enterovirga sp. isolate from soil.</title>
        <authorList>
            <person name="Chea S."/>
            <person name="Kim D.-U."/>
        </authorList>
    </citation>
    <scope>NUCLEOTIDE SEQUENCE [LARGE SCALE GENOMIC DNA]</scope>
    <source>
        <strain evidence="10 11">DB1703</strain>
    </source>
</reference>
<keyword evidence="4" id="KW-1003">Cell membrane</keyword>
<feature type="transmembrane region" description="Helical" evidence="8">
    <location>
        <begin position="352"/>
        <end position="375"/>
    </location>
</feature>
<feature type="transmembrane region" description="Helical" evidence="8">
    <location>
        <begin position="59"/>
        <end position="75"/>
    </location>
</feature>
<gene>
    <name evidence="10" type="ORF">HJG44_05850</name>
</gene>
<feature type="transmembrane region" description="Helical" evidence="8">
    <location>
        <begin position="20"/>
        <end position="39"/>
    </location>
</feature>
<dbReference type="AlphaFoldDB" id="A0A849I3I1"/>
<keyword evidence="5 8" id="KW-0812">Transmembrane</keyword>
<sequence length="418" mass="44753">MHAPPDPDIQTKRRPPFGEFVALVAFMMGLTAFAVDNVLPAFPALGRTFAVSDPNRLQLLVYVYMIGFGATHLVYGPASDIFGRRPAFLAGLAVFLLGCVAAMFAPDFETLLAARCLQGCGAAAGRVVAVAIVRDRFVGREMARVMSLTMMVFITVPIFAPAIGGLLLLVGDWHAIFASMLVLGVLLGIWFVRRMPETLRAENRQSFSVGGIAAAFGQTATCRPALGYATAFGLMFGSIMSYVGSAQQIFAEDVYGLGPYFPVAFGLIAITMGFASLLNSRLVRRYGMHRISHIGMLCFVGLSVLQCGFAFLFAGRPPLLLFGGILALSQFVTSLTMPNFNALAMEPLGRIAGTASSLIGFYTTFLGAMCGAFVGQHYDGTVIPLALGYASLSLTVVAVVLVTERGRLFRPTHVEPLR</sequence>
<keyword evidence="11" id="KW-1185">Reference proteome</keyword>
<dbReference type="EMBL" id="JABEPP010000002">
    <property type="protein sequence ID" value="NNM71918.1"/>
    <property type="molecule type" value="Genomic_DNA"/>
</dbReference>
<dbReference type="SUPFAM" id="SSF103473">
    <property type="entry name" value="MFS general substrate transporter"/>
    <property type="match status" value="1"/>
</dbReference>
<dbReference type="GO" id="GO:0042910">
    <property type="term" value="F:xenobiotic transmembrane transporter activity"/>
    <property type="evidence" value="ECO:0007669"/>
    <property type="project" value="InterPro"/>
</dbReference>
<feature type="transmembrane region" description="Helical" evidence="8">
    <location>
        <begin position="173"/>
        <end position="192"/>
    </location>
</feature>
<feature type="transmembrane region" description="Helical" evidence="8">
    <location>
        <begin position="145"/>
        <end position="167"/>
    </location>
</feature>
<dbReference type="InterPro" id="IPR020846">
    <property type="entry name" value="MFS_dom"/>
</dbReference>
<dbReference type="CDD" id="cd17320">
    <property type="entry name" value="MFS_MdfA_MDR_like"/>
    <property type="match status" value="1"/>
</dbReference>
<comment type="caution">
    <text evidence="10">The sequence shown here is derived from an EMBL/GenBank/DDBJ whole genome shotgun (WGS) entry which is preliminary data.</text>
</comment>
<keyword evidence="8" id="KW-0997">Cell inner membrane</keyword>
<evidence type="ECO:0000256" key="1">
    <source>
        <dbReference type="ARBA" id="ARBA00004651"/>
    </source>
</evidence>
<evidence type="ECO:0000256" key="2">
    <source>
        <dbReference type="ARBA" id="ARBA00006236"/>
    </source>
</evidence>
<evidence type="ECO:0000256" key="6">
    <source>
        <dbReference type="ARBA" id="ARBA00022989"/>
    </source>
</evidence>
<feature type="transmembrane region" description="Helical" evidence="8">
    <location>
        <begin position="87"/>
        <end position="106"/>
    </location>
</feature>
<feature type="transmembrane region" description="Helical" evidence="8">
    <location>
        <begin position="319"/>
        <end position="340"/>
    </location>
</feature>
<feature type="transmembrane region" description="Helical" evidence="8">
    <location>
        <begin position="112"/>
        <end position="133"/>
    </location>
</feature>
<dbReference type="GO" id="GO:0005886">
    <property type="term" value="C:plasma membrane"/>
    <property type="evidence" value="ECO:0007669"/>
    <property type="project" value="UniProtKB-SubCell"/>
</dbReference>
<accession>A0A849I3I1</accession>
<feature type="domain" description="Major facilitator superfamily (MFS) profile" evidence="9">
    <location>
        <begin position="17"/>
        <end position="407"/>
    </location>
</feature>
<comment type="similarity">
    <text evidence="2 8">Belongs to the major facilitator superfamily. Bcr/CmlA family.</text>
</comment>
<dbReference type="PROSITE" id="PS50850">
    <property type="entry name" value="MFS"/>
    <property type="match status" value="1"/>
</dbReference>
<evidence type="ECO:0000259" key="9">
    <source>
        <dbReference type="PROSITE" id="PS50850"/>
    </source>
</evidence>
<evidence type="ECO:0000256" key="4">
    <source>
        <dbReference type="ARBA" id="ARBA00022475"/>
    </source>
</evidence>
<feature type="transmembrane region" description="Helical" evidence="8">
    <location>
        <begin position="225"/>
        <end position="245"/>
    </location>
</feature>
<comment type="subcellular location">
    <subcellularLocation>
        <location evidence="8">Cell inner membrane</location>
        <topology evidence="8">Multi-pass membrane protein</topology>
    </subcellularLocation>
    <subcellularLocation>
        <location evidence="1">Cell membrane</location>
        <topology evidence="1">Multi-pass membrane protein</topology>
    </subcellularLocation>
</comment>
<dbReference type="NCBIfam" id="TIGR00710">
    <property type="entry name" value="efflux_Bcr_CflA"/>
    <property type="match status" value="1"/>
</dbReference>
<evidence type="ECO:0000256" key="7">
    <source>
        <dbReference type="ARBA" id="ARBA00023136"/>
    </source>
</evidence>
<evidence type="ECO:0000313" key="10">
    <source>
        <dbReference type="EMBL" id="NNM71918.1"/>
    </source>
</evidence>
<evidence type="ECO:0000256" key="3">
    <source>
        <dbReference type="ARBA" id="ARBA00022448"/>
    </source>
</evidence>
<dbReference type="Pfam" id="PF07690">
    <property type="entry name" value="MFS_1"/>
    <property type="match status" value="1"/>
</dbReference>
<keyword evidence="3 8" id="KW-0813">Transport</keyword>
<evidence type="ECO:0000313" key="11">
    <source>
        <dbReference type="Proteomes" id="UP000564885"/>
    </source>
</evidence>
<dbReference type="Proteomes" id="UP000564885">
    <property type="component" value="Unassembled WGS sequence"/>
</dbReference>